<accession>A0A366L628</accession>
<dbReference type="AlphaFoldDB" id="A0A366L628"/>
<dbReference type="InterPro" id="IPR001789">
    <property type="entry name" value="Sig_transdc_resp-reg_receiver"/>
</dbReference>
<evidence type="ECO:0000256" key="2">
    <source>
        <dbReference type="PROSITE-ProRule" id="PRU00169"/>
    </source>
</evidence>
<dbReference type="OrthoDB" id="677887at2"/>
<evidence type="ECO:0000313" key="5">
    <source>
        <dbReference type="Proteomes" id="UP000252081"/>
    </source>
</evidence>
<organism evidence="4 5">
    <name type="scientific">Pedobacter miscanthi</name>
    <dbReference type="NCBI Taxonomy" id="2259170"/>
    <lineage>
        <taxon>Bacteria</taxon>
        <taxon>Pseudomonadati</taxon>
        <taxon>Bacteroidota</taxon>
        <taxon>Sphingobacteriia</taxon>
        <taxon>Sphingobacteriales</taxon>
        <taxon>Sphingobacteriaceae</taxon>
        <taxon>Pedobacter</taxon>
    </lineage>
</organism>
<dbReference type="Gene3D" id="3.40.50.2300">
    <property type="match status" value="1"/>
</dbReference>
<dbReference type="InterPro" id="IPR011006">
    <property type="entry name" value="CheY-like_superfamily"/>
</dbReference>
<comment type="caution">
    <text evidence="4">The sequence shown here is derived from an EMBL/GenBank/DDBJ whole genome shotgun (WGS) entry which is preliminary data.</text>
</comment>
<dbReference type="GO" id="GO:0000160">
    <property type="term" value="P:phosphorelay signal transduction system"/>
    <property type="evidence" value="ECO:0007669"/>
    <property type="project" value="InterPro"/>
</dbReference>
<reference evidence="4 5" key="1">
    <citation type="submission" date="2018-07" db="EMBL/GenBank/DDBJ databases">
        <title>A draft genome of a endophytic bacteria, a new species of Pedobacter.</title>
        <authorList>
            <person name="Zhang Z.D."/>
            <person name="Chen Z.J."/>
        </authorList>
    </citation>
    <scope>NUCLEOTIDE SEQUENCE [LARGE SCALE GENOMIC DNA]</scope>
    <source>
        <strain evidence="4 5">RS10</strain>
    </source>
</reference>
<keyword evidence="1 2" id="KW-0597">Phosphoprotein</keyword>
<feature type="modified residue" description="4-aspartylphosphate" evidence="2">
    <location>
        <position position="53"/>
    </location>
</feature>
<dbReference type="Proteomes" id="UP000252081">
    <property type="component" value="Unassembled WGS sequence"/>
</dbReference>
<dbReference type="RefSeq" id="WP_113948098.1">
    <property type="nucleotide sequence ID" value="NZ_QNQU01000005.1"/>
</dbReference>
<dbReference type="EMBL" id="QNQU01000005">
    <property type="protein sequence ID" value="RBQ08923.1"/>
    <property type="molecule type" value="Genomic_DNA"/>
</dbReference>
<gene>
    <name evidence="4" type="ORF">DRW42_06860</name>
</gene>
<dbReference type="Pfam" id="PF00072">
    <property type="entry name" value="Response_reg"/>
    <property type="match status" value="1"/>
</dbReference>
<dbReference type="PANTHER" id="PTHR44591">
    <property type="entry name" value="STRESS RESPONSE REGULATOR PROTEIN 1"/>
    <property type="match status" value="1"/>
</dbReference>
<feature type="domain" description="Response regulatory" evidence="3">
    <location>
        <begin position="4"/>
        <end position="118"/>
    </location>
</feature>
<evidence type="ECO:0000259" key="3">
    <source>
        <dbReference type="PROSITE" id="PS50110"/>
    </source>
</evidence>
<dbReference type="InterPro" id="IPR050595">
    <property type="entry name" value="Bact_response_regulator"/>
</dbReference>
<evidence type="ECO:0000256" key="1">
    <source>
        <dbReference type="ARBA" id="ARBA00022553"/>
    </source>
</evidence>
<protein>
    <recommendedName>
        <fullName evidence="3">Response regulatory domain-containing protein</fullName>
    </recommendedName>
</protein>
<dbReference type="PROSITE" id="PS50110">
    <property type="entry name" value="RESPONSE_REGULATORY"/>
    <property type="match status" value="1"/>
</dbReference>
<name>A0A366L628_9SPHI</name>
<sequence>MEKKILVVEDDVLLRAALDNFLTHEHFQTLAVGKAQEVGPAVEEFRPDLILMDIRLDGDDGRIICDQLKAQDAASHIPIILLTGLSYDEIALIDCQADAIIGKPYDNSALLHTINQCLKAGGV</sequence>
<dbReference type="SUPFAM" id="SSF52172">
    <property type="entry name" value="CheY-like"/>
    <property type="match status" value="1"/>
</dbReference>
<evidence type="ECO:0000313" key="4">
    <source>
        <dbReference type="EMBL" id="RBQ08923.1"/>
    </source>
</evidence>
<dbReference type="PANTHER" id="PTHR44591:SF3">
    <property type="entry name" value="RESPONSE REGULATORY DOMAIN-CONTAINING PROTEIN"/>
    <property type="match status" value="1"/>
</dbReference>
<dbReference type="SMART" id="SM00448">
    <property type="entry name" value="REC"/>
    <property type="match status" value="1"/>
</dbReference>
<proteinExistence type="predicted"/>
<keyword evidence="5" id="KW-1185">Reference proteome</keyword>